<comment type="caution">
    <text evidence="6">The sequence shown here is derived from an EMBL/GenBank/DDBJ whole genome shotgun (WGS) entry which is preliminary data.</text>
</comment>
<name>A0A1Y2CW61_9FUNG</name>
<dbReference type="Proteomes" id="UP000193642">
    <property type="component" value="Unassembled WGS sequence"/>
</dbReference>
<keyword evidence="4" id="KW-0472">Membrane</keyword>
<dbReference type="AlphaFoldDB" id="A0A1Y2CW61"/>
<evidence type="ECO:0000256" key="4">
    <source>
        <dbReference type="ARBA" id="ARBA00023136"/>
    </source>
</evidence>
<dbReference type="InterPro" id="IPR001828">
    <property type="entry name" value="ANF_lig-bd_rcpt"/>
</dbReference>
<protein>
    <submittedName>
        <fullName evidence="6">Periplasmic binding protein-like I</fullName>
    </submittedName>
</protein>
<keyword evidence="2" id="KW-0812">Transmembrane</keyword>
<evidence type="ECO:0000313" key="6">
    <source>
        <dbReference type="EMBL" id="ORY51263.1"/>
    </source>
</evidence>
<dbReference type="SUPFAM" id="SSF53822">
    <property type="entry name" value="Periplasmic binding protein-like I"/>
    <property type="match status" value="1"/>
</dbReference>
<evidence type="ECO:0000313" key="7">
    <source>
        <dbReference type="Proteomes" id="UP000193642"/>
    </source>
</evidence>
<dbReference type="EMBL" id="MCGO01000005">
    <property type="protein sequence ID" value="ORY51263.1"/>
    <property type="molecule type" value="Genomic_DNA"/>
</dbReference>
<sequence>MATTNITFGIIGNYCYFPYLVTTGSYVTNFTYSPENTAALDGYTYYVYFSDLAAVVAIETINTLNIFPGVHINVKRFSDCGAYWPTVENDFQGATGGFASSIMMHDILEAHNDVVAVIGLEYSSTARGPAEVLSTNRYRTALDAHKATRVALVIEKGDDLSTQYAADIFSTLQKQGITILATPRITSAMGPTQVQYVRKVLMEVDARYIILCFQSYLGSVLYQQLSELGGVVDENHVWITYSRIALTATNSTTIKQYQNQRGIVYLQNPPPSDNTRWFQTFFSGMQSMGYASNSTFNVWEVQYDTFTANIFDCGMMLALGMKQVLQTVPGATREMLSNKALNGYANFSVFRDLGYEGLMGTPYNILNNNGDLDTPYQFYSFTGNYIYVIQTNSCARRL</sequence>
<evidence type="ECO:0000259" key="5">
    <source>
        <dbReference type="Pfam" id="PF01094"/>
    </source>
</evidence>
<dbReference type="InterPro" id="IPR028082">
    <property type="entry name" value="Peripla_BP_I"/>
</dbReference>
<evidence type="ECO:0000256" key="3">
    <source>
        <dbReference type="ARBA" id="ARBA00022989"/>
    </source>
</evidence>
<proteinExistence type="predicted"/>
<reference evidence="6 7" key="1">
    <citation type="submission" date="2016-07" db="EMBL/GenBank/DDBJ databases">
        <title>Pervasive Adenine N6-methylation of Active Genes in Fungi.</title>
        <authorList>
            <consortium name="DOE Joint Genome Institute"/>
            <person name="Mondo S.J."/>
            <person name="Dannebaum R.O."/>
            <person name="Kuo R.C."/>
            <person name="Labutti K."/>
            <person name="Haridas S."/>
            <person name="Kuo A."/>
            <person name="Salamov A."/>
            <person name="Ahrendt S.R."/>
            <person name="Lipzen A."/>
            <person name="Sullivan W."/>
            <person name="Andreopoulos W.B."/>
            <person name="Clum A."/>
            <person name="Lindquist E."/>
            <person name="Daum C."/>
            <person name="Ramamoorthy G.K."/>
            <person name="Gryganskyi A."/>
            <person name="Culley D."/>
            <person name="Magnuson J.K."/>
            <person name="James T.Y."/>
            <person name="O'Malley M.A."/>
            <person name="Stajich J.E."/>
            <person name="Spatafora J.W."/>
            <person name="Visel A."/>
            <person name="Grigoriev I.V."/>
        </authorList>
    </citation>
    <scope>NUCLEOTIDE SEQUENCE [LARGE SCALE GENOMIC DNA]</scope>
    <source>
        <strain evidence="6 7">JEL800</strain>
    </source>
</reference>
<dbReference type="Pfam" id="PF01094">
    <property type="entry name" value="ANF_receptor"/>
    <property type="match status" value="1"/>
</dbReference>
<dbReference type="OrthoDB" id="2148698at2759"/>
<dbReference type="GO" id="GO:0016020">
    <property type="term" value="C:membrane"/>
    <property type="evidence" value="ECO:0007669"/>
    <property type="project" value="UniProtKB-SubCell"/>
</dbReference>
<accession>A0A1Y2CW61</accession>
<feature type="domain" description="Receptor ligand binding region" evidence="5">
    <location>
        <begin position="148"/>
        <end position="382"/>
    </location>
</feature>
<keyword evidence="3" id="KW-1133">Transmembrane helix</keyword>
<organism evidence="6 7">
    <name type="scientific">Rhizoclosmatium globosum</name>
    <dbReference type="NCBI Taxonomy" id="329046"/>
    <lineage>
        <taxon>Eukaryota</taxon>
        <taxon>Fungi</taxon>
        <taxon>Fungi incertae sedis</taxon>
        <taxon>Chytridiomycota</taxon>
        <taxon>Chytridiomycota incertae sedis</taxon>
        <taxon>Chytridiomycetes</taxon>
        <taxon>Chytridiales</taxon>
        <taxon>Chytriomycetaceae</taxon>
        <taxon>Rhizoclosmatium</taxon>
    </lineage>
</organism>
<gene>
    <name evidence="6" type="ORF">BCR33DRAFT_733638</name>
</gene>
<evidence type="ECO:0000256" key="2">
    <source>
        <dbReference type="ARBA" id="ARBA00022692"/>
    </source>
</evidence>
<keyword evidence="7" id="KW-1185">Reference proteome</keyword>
<comment type="subcellular location">
    <subcellularLocation>
        <location evidence="1">Membrane</location>
    </subcellularLocation>
</comment>
<evidence type="ECO:0000256" key="1">
    <source>
        <dbReference type="ARBA" id="ARBA00004370"/>
    </source>
</evidence>
<dbReference type="Gene3D" id="3.40.50.2300">
    <property type="match status" value="1"/>
</dbReference>